<evidence type="ECO:0000256" key="1">
    <source>
        <dbReference type="ARBA" id="ARBA00008791"/>
    </source>
</evidence>
<evidence type="ECO:0000313" key="3">
    <source>
        <dbReference type="EMBL" id="MBB2892743.1"/>
    </source>
</evidence>
<dbReference type="RefSeq" id="WP_183321150.1">
    <property type="nucleotide sequence ID" value="NZ_JACHVQ010000002.1"/>
</dbReference>
<dbReference type="Proteomes" id="UP000559182">
    <property type="component" value="Unassembled WGS sequence"/>
</dbReference>
<comment type="caution">
    <text evidence="3">The sequence shown here is derived from an EMBL/GenBank/DDBJ whole genome shotgun (WGS) entry which is preliminary data.</text>
</comment>
<feature type="domain" description="UspA" evidence="2">
    <location>
        <begin position="148"/>
        <end position="284"/>
    </location>
</feature>
<feature type="domain" description="UspA" evidence="2">
    <location>
        <begin position="10"/>
        <end position="137"/>
    </location>
</feature>
<dbReference type="EMBL" id="JACHVQ010000002">
    <property type="protein sequence ID" value="MBB2892743.1"/>
    <property type="molecule type" value="Genomic_DNA"/>
</dbReference>
<dbReference type="PANTHER" id="PTHR31964:SF113">
    <property type="entry name" value="USPA DOMAIN-CONTAINING PROTEIN"/>
    <property type="match status" value="1"/>
</dbReference>
<keyword evidence="4" id="KW-1185">Reference proteome</keyword>
<dbReference type="Gene3D" id="3.40.50.620">
    <property type="entry name" value="HUPs"/>
    <property type="match status" value="2"/>
</dbReference>
<name>A0A839N9A6_9MICO</name>
<dbReference type="InterPro" id="IPR014729">
    <property type="entry name" value="Rossmann-like_a/b/a_fold"/>
</dbReference>
<dbReference type="InterPro" id="IPR006016">
    <property type="entry name" value="UspA"/>
</dbReference>
<sequence>MTTKIPQNALVVGVDGSPQSWEALRWAADRAELLQRPLHLMHAAAHLAEPFDQTPSRPAIDSVCNEALSRVRADHPELPVTWSQPSESPIPALVEASAIAGEIVLGTRGMGAVRGAVLGSVTTEVSATAQCPVIVVRGTPLDGKSTGPVVVGVDGRADGVAALDFAFDDAARRGVPLVPVLAWQLDRWDFASGIPMPGGDMKAATEHHRAKLEHVLAGPAARYPGVEVRPVVECAPTAGSLAQQSVGASLLVVGTRGHRELSGFVLGSVSQAMMRRAACPVAVVAHAHAADGATSRDDRHATA</sequence>
<gene>
    <name evidence="3" type="ORF">FHU39_002761</name>
</gene>
<dbReference type="AlphaFoldDB" id="A0A839N9A6"/>
<evidence type="ECO:0000259" key="2">
    <source>
        <dbReference type="Pfam" id="PF00582"/>
    </source>
</evidence>
<accession>A0A839N9A6</accession>
<protein>
    <submittedName>
        <fullName evidence="3">Nucleotide-binding universal stress UspA family protein</fullName>
    </submittedName>
</protein>
<proteinExistence type="inferred from homology"/>
<dbReference type="Pfam" id="PF00582">
    <property type="entry name" value="Usp"/>
    <property type="match status" value="2"/>
</dbReference>
<dbReference type="PRINTS" id="PR01438">
    <property type="entry name" value="UNVRSLSTRESS"/>
</dbReference>
<dbReference type="SUPFAM" id="SSF52402">
    <property type="entry name" value="Adenine nucleotide alpha hydrolases-like"/>
    <property type="match status" value="2"/>
</dbReference>
<dbReference type="InterPro" id="IPR006015">
    <property type="entry name" value="Universal_stress_UspA"/>
</dbReference>
<organism evidence="3 4">
    <name type="scientific">Flexivirga oryzae</name>
    <dbReference type="NCBI Taxonomy" id="1794944"/>
    <lineage>
        <taxon>Bacteria</taxon>
        <taxon>Bacillati</taxon>
        <taxon>Actinomycetota</taxon>
        <taxon>Actinomycetes</taxon>
        <taxon>Micrococcales</taxon>
        <taxon>Dermacoccaceae</taxon>
        <taxon>Flexivirga</taxon>
    </lineage>
</organism>
<evidence type="ECO:0000313" key="4">
    <source>
        <dbReference type="Proteomes" id="UP000559182"/>
    </source>
</evidence>
<dbReference type="PANTHER" id="PTHR31964">
    <property type="entry name" value="ADENINE NUCLEOTIDE ALPHA HYDROLASES-LIKE SUPERFAMILY PROTEIN"/>
    <property type="match status" value="1"/>
</dbReference>
<comment type="similarity">
    <text evidence="1">Belongs to the universal stress protein A family.</text>
</comment>
<reference evidence="3 4" key="1">
    <citation type="submission" date="2020-08" db="EMBL/GenBank/DDBJ databases">
        <title>Sequencing the genomes of 1000 actinobacteria strains.</title>
        <authorList>
            <person name="Klenk H.-P."/>
        </authorList>
    </citation>
    <scope>NUCLEOTIDE SEQUENCE [LARGE SCALE GENOMIC DNA]</scope>
    <source>
        <strain evidence="3 4">DSM 105369</strain>
    </source>
</reference>